<dbReference type="HAMAP" id="MF_00164">
    <property type="entry name" value="GlmS"/>
    <property type="match status" value="1"/>
</dbReference>
<dbReference type="InterPro" id="IPR017932">
    <property type="entry name" value="GATase_2_dom"/>
</dbReference>
<feature type="domain" description="SIS" evidence="12">
    <location>
        <begin position="291"/>
        <end position="430"/>
    </location>
</feature>
<feature type="domain" description="Glutamine amidotransferase type-2" evidence="11">
    <location>
        <begin position="2"/>
        <end position="223"/>
    </location>
</feature>
<keyword evidence="14" id="KW-1185">Reference proteome</keyword>
<keyword evidence="7 10" id="KW-0808">Transferase</keyword>
<gene>
    <name evidence="10 13" type="primary">glmS</name>
    <name evidence="13" type="ORF">Pcatena_14930</name>
</gene>
<proteinExistence type="inferred from homology"/>
<dbReference type="GO" id="GO:0004360">
    <property type="term" value="F:glutamine-fructose-6-phosphate transaminase (isomerizing) activity"/>
    <property type="evidence" value="ECO:0007669"/>
    <property type="project" value="UniProtKB-UniRule"/>
</dbReference>
<dbReference type="RefSeq" id="WP_126423090.1">
    <property type="nucleotide sequence ID" value="NZ_AP019367.1"/>
</dbReference>
<evidence type="ECO:0000256" key="5">
    <source>
        <dbReference type="ARBA" id="ARBA00022490"/>
    </source>
</evidence>
<dbReference type="SUPFAM" id="SSF56235">
    <property type="entry name" value="N-terminal nucleophile aminohydrolases (Ntn hydrolases)"/>
    <property type="match status" value="1"/>
</dbReference>
<comment type="subcellular location">
    <subcellularLocation>
        <location evidence="2 10">Cytoplasm</location>
    </subcellularLocation>
</comment>
<keyword evidence="5 10" id="KW-0963">Cytoplasm</keyword>
<evidence type="ECO:0000259" key="11">
    <source>
        <dbReference type="PROSITE" id="PS51278"/>
    </source>
</evidence>
<dbReference type="InterPro" id="IPR001347">
    <property type="entry name" value="SIS_dom"/>
</dbReference>
<dbReference type="GO" id="GO:0097367">
    <property type="term" value="F:carbohydrate derivative binding"/>
    <property type="evidence" value="ECO:0007669"/>
    <property type="project" value="InterPro"/>
</dbReference>
<comment type="subunit">
    <text evidence="10">Homodimer.</text>
</comment>
<evidence type="ECO:0000256" key="10">
    <source>
        <dbReference type="HAMAP-Rule" id="MF_00164"/>
    </source>
</evidence>
<evidence type="ECO:0000256" key="1">
    <source>
        <dbReference type="ARBA" id="ARBA00001031"/>
    </source>
</evidence>
<dbReference type="NCBIfam" id="TIGR01135">
    <property type="entry name" value="glmS"/>
    <property type="match status" value="1"/>
</dbReference>
<feature type="active site" description="For Fru-6P isomerization activity" evidence="10">
    <location>
        <position position="610"/>
    </location>
</feature>
<name>A0A3G9K303_9ACTN</name>
<dbReference type="PANTHER" id="PTHR10937:SF0">
    <property type="entry name" value="GLUTAMINE--FRUCTOSE-6-PHOSPHATE TRANSAMINASE (ISOMERIZING)"/>
    <property type="match status" value="1"/>
</dbReference>
<evidence type="ECO:0000256" key="2">
    <source>
        <dbReference type="ARBA" id="ARBA00004496"/>
    </source>
</evidence>
<dbReference type="InterPro" id="IPR029055">
    <property type="entry name" value="Ntn_hydrolases_N"/>
</dbReference>
<dbReference type="GO" id="GO:0046349">
    <property type="term" value="P:amino sugar biosynthetic process"/>
    <property type="evidence" value="ECO:0007669"/>
    <property type="project" value="UniProtKB-ARBA"/>
</dbReference>
<dbReference type="InterPro" id="IPR047084">
    <property type="entry name" value="GFAT_N"/>
</dbReference>
<dbReference type="InterPro" id="IPR035490">
    <property type="entry name" value="GlmS/FrlB_SIS"/>
</dbReference>
<comment type="function">
    <text evidence="10">Catalyzes the first step in hexosamine metabolism, converting fructose-6P into glucosamine-6P using glutamine as a nitrogen source.</text>
</comment>
<dbReference type="InterPro" id="IPR035466">
    <property type="entry name" value="GlmS/AgaS_SIS"/>
</dbReference>
<dbReference type="PROSITE" id="PS51278">
    <property type="entry name" value="GATASE_TYPE_2"/>
    <property type="match status" value="1"/>
</dbReference>
<dbReference type="FunFam" id="3.60.20.10:FF:000006">
    <property type="entry name" value="Glutamine--fructose-6-phosphate aminotransferase [isomerizing]"/>
    <property type="match status" value="1"/>
</dbReference>
<dbReference type="PROSITE" id="PS51464">
    <property type="entry name" value="SIS"/>
    <property type="match status" value="2"/>
</dbReference>
<dbReference type="EC" id="2.6.1.16" evidence="3 10"/>
<dbReference type="CDD" id="cd05009">
    <property type="entry name" value="SIS_GlmS_GlmD_2"/>
    <property type="match status" value="1"/>
</dbReference>
<dbReference type="PANTHER" id="PTHR10937">
    <property type="entry name" value="GLUCOSAMINE--FRUCTOSE-6-PHOSPHATE AMINOTRANSFERASE, ISOMERIZING"/>
    <property type="match status" value="1"/>
</dbReference>
<dbReference type="KEGG" id="pcat:Pcatena_14930"/>
<dbReference type="CDD" id="cd00714">
    <property type="entry name" value="GFAT"/>
    <property type="match status" value="1"/>
</dbReference>
<dbReference type="Proteomes" id="UP000273154">
    <property type="component" value="Chromosome"/>
</dbReference>
<evidence type="ECO:0000259" key="12">
    <source>
        <dbReference type="PROSITE" id="PS51464"/>
    </source>
</evidence>
<reference evidence="14" key="1">
    <citation type="submission" date="2018-11" db="EMBL/GenBank/DDBJ databases">
        <title>Comparative genomics of Parolsenella catena and Libanicoccus massiliensis: Reclassification of Libanicoccus massiliensis as Parolsenella massiliensis comb. nov.</title>
        <authorList>
            <person name="Sakamoto M."/>
            <person name="Ikeyama N."/>
            <person name="Murakami T."/>
            <person name="Mori H."/>
            <person name="Yuki M."/>
            <person name="Ohkuma M."/>
        </authorList>
    </citation>
    <scope>NUCLEOTIDE SEQUENCE [LARGE SCALE GENOMIC DNA]</scope>
    <source>
        <strain evidence="14">JCM 31932</strain>
    </source>
</reference>
<keyword evidence="6 10" id="KW-0032">Aminotransferase</keyword>
<dbReference type="Gene3D" id="3.60.20.10">
    <property type="entry name" value="Glutamine Phosphoribosylpyrophosphate, subunit 1, domain 1"/>
    <property type="match status" value="1"/>
</dbReference>
<accession>A0A3G9K303</accession>
<dbReference type="FunFam" id="3.40.50.10490:FF:000002">
    <property type="entry name" value="Glutamine--fructose-6-phosphate aminotransferase [isomerizing]"/>
    <property type="match status" value="1"/>
</dbReference>
<dbReference type="GO" id="GO:0006002">
    <property type="term" value="P:fructose 6-phosphate metabolic process"/>
    <property type="evidence" value="ECO:0007669"/>
    <property type="project" value="TreeGrafter"/>
</dbReference>
<evidence type="ECO:0000256" key="8">
    <source>
        <dbReference type="ARBA" id="ARBA00022737"/>
    </source>
</evidence>
<dbReference type="GO" id="GO:0006047">
    <property type="term" value="P:UDP-N-acetylglucosamine metabolic process"/>
    <property type="evidence" value="ECO:0007669"/>
    <property type="project" value="TreeGrafter"/>
</dbReference>
<dbReference type="OrthoDB" id="9761808at2"/>
<dbReference type="CDD" id="cd05008">
    <property type="entry name" value="SIS_GlmS_GlmD_1"/>
    <property type="match status" value="1"/>
</dbReference>
<keyword evidence="8" id="KW-0677">Repeat</keyword>
<protein>
    <recommendedName>
        <fullName evidence="4 10">Glutamine--fructose-6-phosphate aminotransferase [isomerizing]</fullName>
        <ecNumber evidence="3 10">2.6.1.16</ecNumber>
    </recommendedName>
    <alternativeName>
        <fullName evidence="10">D-fructose-6-phosphate amidotransferase</fullName>
    </alternativeName>
    <alternativeName>
        <fullName evidence="10">GFAT</fullName>
    </alternativeName>
    <alternativeName>
        <fullName evidence="10">Glucosamine-6-phosphate synthase</fullName>
    </alternativeName>
    <alternativeName>
        <fullName evidence="10">Hexosephosphate aminotransferase</fullName>
    </alternativeName>
    <alternativeName>
        <fullName evidence="10">L-glutamine--D-fructose-6-phosphate amidotransferase</fullName>
    </alternativeName>
</protein>
<feature type="domain" description="SIS" evidence="12">
    <location>
        <begin position="464"/>
        <end position="605"/>
    </location>
</feature>
<dbReference type="GeneID" id="88849631"/>
<evidence type="ECO:0000256" key="3">
    <source>
        <dbReference type="ARBA" id="ARBA00012916"/>
    </source>
</evidence>
<dbReference type="NCBIfam" id="NF001484">
    <property type="entry name" value="PRK00331.1"/>
    <property type="match status" value="1"/>
</dbReference>
<dbReference type="GO" id="GO:0005829">
    <property type="term" value="C:cytosol"/>
    <property type="evidence" value="ECO:0007669"/>
    <property type="project" value="TreeGrafter"/>
</dbReference>
<evidence type="ECO:0000256" key="7">
    <source>
        <dbReference type="ARBA" id="ARBA00022679"/>
    </source>
</evidence>
<dbReference type="GO" id="GO:0006487">
    <property type="term" value="P:protein N-linked glycosylation"/>
    <property type="evidence" value="ECO:0007669"/>
    <property type="project" value="TreeGrafter"/>
</dbReference>
<dbReference type="Gene3D" id="3.40.50.10490">
    <property type="entry name" value="Glucose-6-phosphate isomerase like protein, domain 1"/>
    <property type="match status" value="2"/>
</dbReference>
<comment type="catalytic activity">
    <reaction evidence="1 10">
        <text>D-fructose 6-phosphate + L-glutamine = D-glucosamine 6-phosphate + L-glutamate</text>
        <dbReference type="Rhea" id="RHEA:13237"/>
        <dbReference type="ChEBI" id="CHEBI:29985"/>
        <dbReference type="ChEBI" id="CHEBI:58359"/>
        <dbReference type="ChEBI" id="CHEBI:58725"/>
        <dbReference type="ChEBI" id="CHEBI:61527"/>
        <dbReference type="EC" id="2.6.1.16"/>
    </reaction>
</comment>
<dbReference type="Pfam" id="PF01380">
    <property type="entry name" value="SIS"/>
    <property type="match status" value="2"/>
</dbReference>
<evidence type="ECO:0000256" key="4">
    <source>
        <dbReference type="ARBA" id="ARBA00016090"/>
    </source>
</evidence>
<dbReference type="InterPro" id="IPR005855">
    <property type="entry name" value="GFAT"/>
</dbReference>
<evidence type="ECO:0000256" key="6">
    <source>
        <dbReference type="ARBA" id="ARBA00022576"/>
    </source>
</evidence>
<dbReference type="Pfam" id="PF13522">
    <property type="entry name" value="GATase_6"/>
    <property type="match status" value="1"/>
</dbReference>
<dbReference type="GO" id="GO:0005975">
    <property type="term" value="P:carbohydrate metabolic process"/>
    <property type="evidence" value="ECO:0007669"/>
    <property type="project" value="UniProtKB-UniRule"/>
</dbReference>
<evidence type="ECO:0000256" key="9">
    <source>
        <dbReference type="ARBA" id="ARBA00022962"/>
    </source>
</evidence>
<dbReference type="SUPFAM" id="SSF53697">
    <property type="entry name" value="SIS domain"/>
    <property type="match status" value="1"/>
</dbReference>
<evidence type="ECO:0000313" key="13">
    <source>
        <dbReference type="EMBL" id="BBH50906.1"/>
    </source>
</evidence>
<organism evidence="13 14">
    <name type="scientific">Parolsenella catena</name>
    <dbReference type="NCBI Taxonomy" id="2003188"/>
    <lineage>
        <taxon>Bacteria</taxon>
        <taxon>Bacillati</taxon>
        <taxon>Actinomycetota</taxon>
        <taxon>Coriobacteriia</taxon>
        <taxon>Coriobacteriales</taxon>
        <taxon>Atopobiaceae</taxon>
        <taxon>Parolsenella</taxon>
    </lineage>
</organism>
<keyword evidence="9" id="KW-0315">Glutamine amidotransferase</keyword>
<feature type="active site" description="Nucleophile; for GATase activity" evidence="10">
    <location>
        <position position="2"/>
    </location>
</feature>
<sequence>MCGIVGYTGADAAKGILVDGLKRLEYRGYDSSGVALEVSEGGTTRLDVTRRVGKVAGLESELANLDDASTCGIGHTRWATHGRPSVANAHPHVSCDGRIAVVHNGIVENFQELREELEGRGHTFRSETDTEVFAHLIEDAYAASHDLMVAVRDACSHVVGAYGLAVVCADEPGVIAVARKDSPIVIGMGERGAYVASDVIALIGATRDVVMLEDGQYARLTPAGIAYTDEDGAPIEPDVTHIDWDIDMAEKGGYPDFMLKEIHEQPRVVRDTLVGRLSPSGEIDIDELGLSLEELNDVDRVYVIACGTSYHAGLIAKNLIEAWARIPCEVEAASEFRYRDPIITPSTLVVAVSQSGETADTLAAIRDARIKGAKVFGITNVVGSPVARESDGVIYTKANKEIAVASTKSFIGQVVSLTLLAMLLGQVKYRLTTNQVRMLFRELGDTAEQIQHIMDTQGPAVHEAALACKDARSALFVGRGMGAAISCEGALKLKEVSYLHAEAYAAGEMKHGPIALIDQGFPVVAIATKSPTYEKTVSNLKECEARGAVIIAIATEGDEEIGKLADHVIWVPKVRDAFSAITATVPLQLLAREVAVLRGCDVDKPRNLAKSVTVE</sequence>
<dbReference type="EMBL" id="AP019367">
    <property type="protein sequence ID" value="BBH50906.1"/>
    <property type="molecule type" value="Genomic_DNA"/>
</dbReference>
<evidence type="ECO:0000313" key="14">
    <source>
        <dbReference type="Proteomes" id="UP000273154"/>
    </source>
</evidence>
<dbReference type="InterPro" id="IPR046348">
    <property type="entry name" value="SIS_dom_sf"/>
</dbReference>
<feature type="initiator methionine" description="Removed" evidence="10">
    <location>
        <position position="1"/>
    </location>
</feature>
<dbReference type="AlphaFoldDB" id="A0A3G9K303"/>
<dbReference type="FunFam" id="3.40.50.10490:FF:000001">
    <property type="entry name" value="Glutamine--fructose-6-phosphate aminotransferase [isomerizing]"/>
    <property type="match status" value="1"/>
</dbReference>